<reference evidence="1 2" key="1">
    <citation type="submission" date="2020-07" db="EMBL/GenBank/DDBJ databases">
        <title>Characterization and genome sequencing of isolate MD1, a novel member within the family Lachnospiraceae.</title>
        <authorList>
            <person name="Rettenmaier R."/>
            <person name="Di Bello L."/>
            <person name="Zinser C."/>
            <person name="Scheitz K."/>
            <person name="Liebl W."/>
            <person name="Zverlov V."/>
        </authorList>
    </citation>
    <scope>NUCLEOTIDE SEQUENCE [LARGE SCALE GENOMIC DNA]</scope>
    <source>
        <strain evidence="1 2">MD1</strain>
    </source>
</reference>
<evidence type="ECO:0000313" key="1">
    <source>
        <dbReference type="EMBL" id="MBB2182402.1"/>
    </source>
</evidence>
<dbReference type="Proteomes" id="UP000574276">
    <property type="component" value="Unassembled WGS sequence"/>
</dbReference>
<proteinExistence type="predicted"/>
<name>A0A839JZL4_9FIRM</name>
<dbReference type="EMBL" id="JACEGA010000001">
    <property type="protein sequence ID" value="MBB2182402.1"/>
    <property type="molecule type" value="Genomic_DNA"/>
</dbReference>
<keyword evidence="2" id="KW-1185">Reference proteome</keyword>
<accession>A0A839JZL4</accession>
<comment type="caution">
    <text evidence="1">The sequence shown here is derived from an EMBL/GenBank/DDBJ whole genome shotgun (WGS) entry which is preliminary data.</text>
</comment>
<protein>
    <submittedName>
        <fullName evidence="1">Uncharacterized protein</fullName>
    </submittedName>
</protein>
<sequence>MKKTLPINEDSYIRTYTHHGYLFSIASTDDKVCHSENDAVADISVKNYDQWSWETQNDQLKYHIGKEGNITFFTNRWNIGMNMAFWRECHQFDEIELSINKQLYSNKWSSITLFITDSNTGDMLNLNSYDISLGNFASDGVFYSTETNIHNRIMPNQQKPLTLKLSKNDKDIYIEYSNKDEYSGKILIKQLENEYTSCRIGFAINLGNSMLYEWTFSNYIQIQYNKDKIMPIDFMFNPHKNWSVYTHNLLLDYIKKSETEIVNSGINLLEYTKKQIDKNRYVEIVLNDNIHTNKSDKDGAFFHQNLIYGYDDEQQCLHMLYYNFGRTEAVQMTYSDFLSDRNKMQNRNFYVIQYNPCYEHYFLLPKRLLQLYKEYRDEENISYYEPQYEIGYIIGLGCIKHFCTPEGLKHLLSDVRISHLLYERSICNRDRIQYLLAKNIIDLDTYNKITQILEEESKILFLTRSNVVKKLVAGYISETQIQDNLNRVLELELQFLDIIISSLEEYTDN</sequence>
<organism evidence="1 2">
    <name type="scientific">Variimorphobacter saccharofermentans</name>
    <dbReference type="NCBI Taxonomy" id="2755051"/>
    <lineage>
        <taxon>Bacteria</taxon>
        <taxon>Bacillati</taxon>
        <taxon>Bacillota</taxon>
        <taxon>Clostridia</taxon>
        <taxon>Lachnospirales</taxon>
        <taxon>Lachnospiraceae</taxon>
        <taxon>Variimorphobacter</taxon>
    </lineage>
</organism>
<dbReference type="AlphaFoldDB" id="A0A839JZL4"/>
<dbReference type="RefSeq" id="WP_228352126.1">
    <property type="nucleotide sequence ID" value="NZ_JACEGA010000001.1"/>
</dbReference>
<evidence type="ECO:0000313" key="2">
    <source>
        <dbReference type="Proteomes" id="UP000574276"/>
    </source>
</evidence>
<gene>
    <name evidence="1" type="ORF">H0486_05870</name>
</gene>